<dbReference type="STRING" id="1328759.A0A5C2S4R6"/>
<evidence type="ECO:0000313" key="2">
    <source>
        <dbReference type="EMBL" id="RPD58592.1"/>
    </source>
</evidence>
<dbReference type="OrthoDB" id="3893071at2759"/>
<keyword evidence="3" id="KW-1185">Reference proteome</keyword>
<evidence type="ECO:0008006" key="4">
    <source>
        <dbReference type="Google" id="ProtNLM"/>
    </source>
</evidence>
<feature type="compositionally biased region" description="Basic and acidic residues" evidence="1">
    <location>
        <begin position="11"/>
        <end position="37"/>
    </location>
</feature>
<evidence type="ECO:0000256" key="1">
    <source>
        <dbReference type="SAM" id="MobiDB-lite"/>
    </source>
</evidence>
<reference evidence="2" key="1">
    <citation type="journal article" date="2018" name="Genome Biol. Evol.">
        <title>Genomics and development of Lentinus tigrinus, a white-rot wood-decaying mushroom with dimorphic fruiting bodies.</title>
        <authorList>
            <person name="Wu B."/>
            <person name="Xu Z."/>
            <person name="Knudson A."/>
            <person name="Carlson A."/>
            <person name="Chen N."/>
            <person name="Kovaka S."/>
            <person name="LaButti K."/>
            <person name="Lipzen A."/>
            <person name="Pennachio C."/>
            <person name="Riley R."/>
            <person name="Schakwitz W."/>
            <person name="Umezawa K."/>
            <person name="Ohm R.A."/>
            <person name="Grigoriev I.V."/>
            <person name="Nagy L.G."/>
            <person name="Gibbons J."/>
            <person name="Hibbett D."/>
        </authorList>
    </citation>
    <scope>NUCLEOTIDE SEQUENCE [LARGE SCALE GENOMIC DNA]</scope>
    <source>
        <strain evidence="2">ALCF2SS1-6</strain>
    </source>
</reference>
<organism evidence="2 3">
    <name type="scientific">Lentinus tigrinus ALCF2SS1-6</name>
    <dbReference type="NCBI Taxonomy" id="1328759"/>
    <lineage>
        <taxon>Eukaryota</taxon>
        <taxon>Fungi</taxon>
        <taxon>Dikarya</taxon>
        <taxon>Basidiomycota</taxon>
        <taxon>Agaricomycotina</taxon>
        <taxon>Agaricomycetes</taxon>
        <taxon>Polyporales</taxon>
        <taxon>Polyporaceae</taxon>
        <taxon>Lentinus</taxon>
    </lineage>
</organism>
<feature type="region of interest" description="Disordered" evidence="1">
    <location>
        <begin position="1"/>
        <end position="37"/>
    </location>
</feature>
<dbReference type="EMBL" id="ML122274">
    <property type="protein sequence ID" value="RPD58592.1"/>
    <property type="molecule type" value="Genomic_DNA"/>
</dbReference>
<protein>
    <recommendedName>
        <fullName evidence="4">BTB domain-containing protein</fullName>
    </recommendedName>
</protein>
<dbReference type="Gene3D" id="3.30.710.10">
    <property type="entry name" value="Potassium Channel Kv1.1, Chain A"/>
    <property type="match status" value="1"/>
</dbReference>
<dbReference type="InterPro" id="IPR011333">
    <property type="entry name" value="SKP1/BTB/POZ_sf"/>
</dbReference>
<name>A0A5C2S4R6_9APHY</name>
<dbReference type="Proteomes" id="UP000313359">
    <property type="component" value="Unassembled WGS sequence"/>
</dbReference>
<feature type="compositionally biased region" description="Basic residues" evidence="1">
    <location>
        <begin position="1"/>
        <end position="10"/>
    </location>
</feature>
<proteinExistence type="predicted"/>
<accession>A0A5C2S4R6</accession>
<sequence length="353" mass="39914">MGTGTRAKRVRFYESDEDIKPELPSQSRDHSDHSGPEAYERDEEFWFADGNFILVVRTTGFRLYMGLLSAQSSILRHLLSHVAPDGGSEGTQVVHIATDSPRDWRYLLRRLFPKGNGTSRSSNDFPMICALFRLSHKYQLTDVMEYAKSALKDTYSNDYDTWRIHDSHVHRMDSHSAQRTAVLSQAIVAIRFARLFNIPSVLPAAFYHCACLGGAIARGYTHEDGATEYLPPDDLERCINGMQTLVAATADYVPRLLKYMPAHKTCKKGGACRRLWKLEVTEKLTKAGRQGSTSSCDLFERFPALNGLCSNCKKKAEDWEASSFEGKQKKLWKDLPVTFGVAHLVKRRRVEGN</sequence>
<evidence type="ECO:0000313" key="3">
    <source>
        <dbReference type="Proteomes" id="UP000313359"/>
    </source>
</evidence>
<dbReference type="AlphaFoldDB" id="A0A5C2S4R6"/>
<gene>
    <name evidence="2" type="ORF">L227DRAFT_550396</name>
</gene>